<accession>A0ACC3D2Q5</accession>
<reference evidence="1" key="1">
    <citation type="submission" date="2024-09" db="EMBL/GenBank/DDBJ databases">
        <title>Black Yeasts Isolated from many extreme environments.</title>
        <authorList>
            <person name="Coleine C."/>
            <person name="Stajich J.E."/>
            <person name="Selbmann L."/>
        </authorList>
    </citation>
    <scope>NUCLEOTIDE SEQUENCE</scope>
    <source>
        <strain evidence="1">CCFEE 5737</strain>
    </source>
</reference>
<name>A0ACC3D2Q5_9PEZI</name>
<protein>
    <submittedName>
        <fullName evidence="1">Uncharacterized protein</fullName>
    </submittedName>
</protein>
<proteinExistence type="predicted"/>
<gene>
    <name evidence="1" type="ORF">LTS18_007593</name>
</gene>
<comment type="caution">
    <text evidence="1">The sequence shown here is derived from an EMBL/GenBank/DDBJ whole genome shotgun (WGS) entry which is preliminary data.</text>
</comment>
<evidence type="ECO:0000313" key="2">
    <source>
        <dbReference type="Proteomes" id="UP001186974"/>
    </source>
</evidence>
<dbReference type="Proteomes" id="UP001186974">
    <property type="component" value="Unassembled WGS sequence"/>
</dbReference>
<keyword evidence="2" id="KW-1185">Reference proteome</keyword>
<dbReference type="EMBL" id="JAWDJW010008256">
    <property type="protein sequence ID" value="KAK3060830.1"/>
    <property type="molecule type" value="Genomic_DNA"/>
</dbReference>
<sequence>MESLTSDFKSLELNAMFSEPMTSPGTQPQLHDVDDFRADDLHYRSLTSLLHLLQPWSVRYRPKEILKLPRPHEELLKYFPKICVREEAEEVAVGITKGSCEAAVASTSSGTGRRRHTHGDPRYMQKEATLCAEDTLRGQERIDFRSHIAITHQLLRYVYDLSSSASQKHARRNTLLFYVMGVSFSHADAVLVHVEQRLDQLLEPLSKELQSSEPWRRISFSWSKSHADGLLRSLRESDAPQHGWLRIQMKPLTEMKSKWHTLADQVFYDVDPHEDTKQVTRSVRPYYFQTSFVPLLHDTLAAAINLIRSAHTNIHRLRKENAISIQNQHQFLVNSYHTFYDIIQHLGNAVSPYLREVDAANGVSRRNESSYSILNTLCDMCASVAKTYSVPFPRLRDEDFAAWFVVGKVKLNAVTVQSAPVGPSAQGSSSAAHGAAKAGGLLPLRREEMEDWQQTVFALFQSEDEEQLRTQALGNLQAFADAEEDSFARFKALLDWPSSFAGAVHPEGLVAATLPVSPTGEGILVGTSKSLACTGCAILAHARNGLDAAMPVVGGNEWQACALPEGLEKGVRKAAIKELEGLLRRTLVSRDFQLAVPEEEEDEEDVDEQDEEEV</sequence>
<evidence type="ECO:0000313" key="1">
    <source>
        <dbReference type="EMBL" id="KAK3060830.1"/>
    </source>
</evidence>
<organism evidence="1 2">
    <name type="scientific">Coniosporium uncinatum</name>
    <dbReference type="NCBI Taxonomy" id="93489"/>
    <lineage>
        <taxon>Eukaryota</taxon>
        <taxon>Fungi</taxon>
        <taxon>Dikarya</taxon>
        <taxon>Ascomycota</taxon>
        <taxon>Pezizomycotina</taxon>
        <taxon>Dothideomycetes</taxon>
        <taxon>Dothideomycetes incertae sedis</taxon>
        <taxon>Coniosporium</taxon>
    </lineage>
</organism>